<dbReference type="Pfam" id="PF00106">
    <property type="entry name" value="adh_short"/>
    <property type="match status" value="1"/>
</dbReference>
<proteinExistence type="inferred from homology"/>
<dbReference type="Proteomes" id="UP001499852">
    <property type="component" value="Unassembled WGS sequence"/>
</dbReference>
<dbReference type="PROSITE" id="PS00061">
    <property type="entry name" value="ADH_SHORT"/>
    <property type="match status" value="1"/>
</dbReference>
<keyword evidence="2" id="KW-0560">Oxidoreductase</keyword>
<accession>A0ABP9NZB1</accession>
<evidence type="ECO:0000313" key="4">
    <source>
        <dbReference type="EMBL" id="GAA5136789.1"/>
    </source>
</evidence>
<dbReference type="PANTHER" id="PTHR42760:SF133">
    <property type="entry name" value="3-OXOACYL-[ACYL-CARRIER-PROTEIN] REDUCTASE"/>
    <property type="match status" value="1"/>
</dbReference>
<dbReference type="PRINTS" id="PR00081">
    <property type="entry name" value="GDHRDH"/>
</dbReference>
<evidence type="ECO:0000256" key="1">
    <source>
        <dbReference type="ARBA" id="ARBA00006484"/>
    </source>
</evidence>
<dbReference type="InterPro" id="IPR020904">
    <property type="entry name" value="Sc_DH/Rdtase_CS"/>
</dbReference>
<dbReference type="PRINTS" id="PR00080">
    <property type="entry name" value="SDRFAMILY"/>
</dbReference>
<dbReference type="SUPFAM" id="SSF51735">
    <property type="entry name" value="NAD(P)-binding Rossmann-fold domains"/>
    <property type="match status" value="1"/>
</dbReference>
<dbReference type="InterPro" id="IPR002347">
    <property type="entry name" value="SDR_fam"/>
</dbReference>
<sequence length="243" mass="26035">MNLQGQICVITGAARGIGLATAQALIARGAKVALVDLDFAALTQALNSLPESQALAITADISRGDDVARIVTETVAHWGSPTVWINNAGLARHRWIPDYTEGEIDVMLDVNLKGTILGSQAALRAMIPGRSGHIVNVISTASLRGIPSETVYCAAKWGVRGFTQGLAEEAAAHRIRVTAVLPGGVDTAFWDDASQREAPKQLFLKPEHIADGILRCLEMDDFCVPRELVLRSLDDSDFSVKPE</sequence>
<keyword evidence="5" id="KW-1185">Reference proteome</keyword>
<evidence type="ECO:0000256" key="3">
    <source>
        <dbReference type="RuleBase" id="RU000363"/>
    </source>
</evidence>
<gene>
    <name evidence="4" type="ORF">GCM10023213_12460</name>
</gene>
<name>A0ABP9NZB1_9BACT</name>
<evidence type="ECO:0000256" key="2">
    <source>
        <dbReference type="ARBA" id="ARBA00023002"/>
    </source>
</evidence>
<dbReference type="EMBL" id="BAABIA010000002">
    <property type="protein sequence ID" value="GAA5136789.1"/>
    <property type="molecule type" value="Genomic_DNA"/>
</dbReference>
<reference evidence="5" key="1">
    <citation type="journal article" date="2019" name="Int. J. Syst. Evol. Microbiol.">
        <title>The Global Catalogue of Microorganisms (GCM) 10K type strain sequencing project: providing services to taxonomists for standard genome sequencing and annotation.</title>
        <authorList>
            <consortium name="The Broad Institute Genomics Platform"/>
            <consortium name="The Broad Institute Genome Sequencing Center for Infectious Disease"/>
            <person name="Wu L."/>
            <person name="Ma J."/>
        </authorList>
    </citation>
    <scope>NUCLEOTIDE SEQUENCE [LARGE SCALE GENOMIC DNA]</scope>
    <source>
        <strain evidence="5">JCM 18053</strain>
    </source>
</reference>
<comment type="similarity">
    <text evidence="1 3">Belongs to the short-chain dehydrogenases/reductases (SDR) family.</text>
</comment>
<comment type="caution">
    <text evidence="4">The sequence shown here is derived from an EMBL/GenBank/DDBJ whole genome shotgun (WGS) entry which is preliminary data.</text>
</comment>
<dbReference type="RefSeq" id="WP_345735507.1">
    <property type="nucleotide sequence ID" value="NZ_BAABIA010000002.1"/>
</dbReference>
<dbReference type="InterPro" id="IPR036291">
    <property type="entry name" value="NAD(P)-bd_dom_sf"/>
</dbReference>
<protein>
    <submittedName>
        <fullName evidence="4">SDR family oxidoreductase</fullName>
    </submittedName>
</protein>
<dbReference type="PANTHER" id="PTHR42760">
    <property type="entry name" value="SHORT-CHAIN DEHYDROGENASES/REDUCTASES FAMILY MEMBER"/>
    <property type="match status" value="1"/>
</dbReference>
<organism evidence="4 5">
    <name type="scientific">Prosthecobacter algae</name>
    <dbReference type="NCBI Taxonomy" id="1144682"/>
    <lineage>
        <taxon>Bacteria</taxon>
        <taxon>Pseudomonadati</taxon>
        <taxon>Verrucomicrobiota</taxon>
        <taxon>Verrucomicrobiia</taxon>
        <taxon>Verrucomicrobiales</taxon>
        <taxon>Verrucomicrobiaceae</taxon>
        <taxon>Prosthecobacter</taxon>
    </lineage>
</organism>
<dbReference type="CDD" id="cd05233">
    <property type="entry name" value="SDR_c"/>
    <property type="match status" value="1"/>
</dbReference>
<evidence type="ECO:0000313" key="5">
    <source>
        <dbReference type="Proteomes" id="UP001499852"/>
    </source>
</evidence>
<dbReference type="Gene3D" id="3.40.50.720">
    <property type="entry name" value="NAD(P)-binding Rossmann-like Domain"/>
    <property type="match status" value="1"/>
</dbReference>